<feature type="modified residue" description="4-aspartylphosphate" evidence="4">
    <location>
        <position position="55"/>
    </location>
</feature>
<dbReference type="Proteomes" id="UP000427906">
    <property type="component" value="Chromosome"/>
</dbReference>
<evidence type="ECO:0000313" key="7">
    <source>
        <dbReference type="Proteomes" id="UP000427906"/>
    </source>
</evidence>
<dbReference type="KEGG" id="dalk:DSCA_64630"/>
<dbReference type="RefSeq" id="WP_155320219.1">
    <property type="nucleotide sequence ID" value="NZ_AP021874.1"/>
</dbReference>
<dbReference type="GO" id="GO:0006355">
    <property type="term" value="P:regulation of DNA-templated transcription"/>
    <property type="evidence" value="ECO:0007669"/>
    <property type="project" value="TreeGrafter"/>
</dbReference>
<evidence type="ECO:0000256" key="3">
    <source>
        <dbReference type="ARBA" id="ARBA00023125"/>
    </source>
</evidence>
<evidence type="ECO:0000259" key="5">
    <source>
        <dbReference type="PROSITE" id="PS50110"/>
    </source>
</evidence>
<dbReference type="InterPro" id="IPR001789">
    <property type="entry name" value="Sig_transdc_resp-reg_receiver"/>
</dbReference>
<dbReference type="Gene3D" id="3.40.50.2300">
    <property type="match status" value="1"/>
</dbReference>
<organism evidence="6 7">
    <name type="scientific">Desulfosarcina alkanivorans</name>
    <dbReference type="NCBI Taxonomy" id="571177"/>
    <lineage>
        <taxon>Bacteria</taxon>
        <taxon>Pseudomonadati</taxon>
        <taxon>Thermodesulfobacteriota</taxon>
        <taxon>Desulfobacteria</taxon>
        <taxon>Desulfobacterales</taxon>
        <taxon>Desulfosarcinaceae</taxon>
        <taxon>Desulfosarcina</taxon>
    </lineage>
</organism>
<evidence type="ECO:0000256" key="2">
    <source>
        <dbReference type="ARBA" id="ARBA00023012"/>
    </source>
</evidence>
<gene>
    <name evidence="6" type="ORF">DSCA_64630</name>
</gene>
<dbReference type="SUPFAM" id="SSF52172">
    <property type="entry name" value="CheY-like"/>
    <property type="match status" value="1"/>
</dbReference>
<evidence type="ECO:0000256" key="1">
    <source>
        <dbReference type="ARBA" id="ARBA00022553"/>
    </source>
</evidence>
<dbReference type="OrthoDB" id="9788090at2"/>
<dbReference type="PROSITE" id="PS50110">
    <property type="entry name" value="RESPONSE_REGULATORY"/>
    <property type="match status" value="1"/>
</dbReference>
<dbReference type="Pfam" id="PF00072">
    <property type="entry name" value="Response_reg"/>
    <property type="match status" value="1"/>
</dbReference>
<keyword evidence="2" id="KW-0902">Two-component regulatory system</keyword>
<dbReference type="InterPro" id="IPR011006">
    <property type="entry name" value="CheY-like_superfamily"/>
</dbReference>
<evidence type="ECO:0000256" key="4">
    <source>
        <dbReference type="PROSITE-ProRule" id="PRU00169"/>
    </source>
</evidence>
<keyword evidence="7" id="KW-1185">Reference proteome</keyword>
<proteinExistence type="predicted"/>
<dbReference type="GO" id="GO:0032993">
    <property type="term" value="C:protein-DNA complex"/>
    <property type="evidence" value="ECO:0007669"/>
    <property type="project" value="TreeGrafter"/>
</dbReference>
<reference evidence="6 7" key="1">
    <citation type="submission" date="2019-11" db="EMBL/GenBank/DDBJ databases">
        <title>Comparative genomics of hydrocarbon-degrading Desulfosarcina strains.</title>
        <authorList>
            <person name="Watanabe M."/>
            <person name="Kojima H."/>
            <person name="Fukui M."/>
        </authorList>
    </citation>
    <scope>NUCLEOTIDE SEQUENCE [LARGE SCALE GENOMIC DNA]</scope>
    <source>
        <strain evidence="6 7">PL12</strain>
    </source>
</reference>
<dbReference type="SMART" id="SM00448">
    <property type="entry name" value="REC"/>
    <property type="match status" value="1"/>
</dbReference>
<sequence>MSVAKVLLADDEKPFVENLIKLLKIRDIDTVPAFNGREALDRLEEDNTIDVVVLDVKMPLMDGMTALWAIKSRHPLVQVILLTGHATVENGISGMKMGAFDYLLKPCDVGQLVARIIEATRHKRRHEKKIMAIRKWGRLVCGVPSEKPSLNYPRNSGHG</sequence>
<evidence type="ECO:0000313" key="6">
    <source>
        <dbReference type="EMBL" id="BBO72533.1"/>
    </source>
</evidence>
<dbReference type="GO" id="GO:0005829">
    <property type="term" value="C:cytosol"/>
    <property type="evidence" value="ECO:0007669"/>
    <property type="project" value="TreeGrafter"/>
</dbReference>
<protein>
    <recommendedName>
        <fullName evidence="5">Response regulatory domain-containing protein</fullName>
    </recommendedName>
</protein>
<dbReference type="PANTHER" id="PTHR48111">
    <property type="entry name" value="REGULATOR OF RPOS"/>
    <property type="match status" value="1"/>
</dbReference>
<dbReference type="PANTHER" id="PTHR48111:SF40">
    <property type="entry name" value="PHOSPHATE REGULON TRANSCRIPTIONAL REGULATORY PROTEIN PHOB"/>
    <property type="match status" value="1"/>
</dbReference>
<accession>A0A5K7YX45</accession>
<feature type="domain" description="Response regulatory" evidence="5">
    <location>
        <begin position="5"/>
        <end position="120"/>
    </location>
</feature>
<keyword evidence="1 4" id="KW-0597">Phosphoprotein</keyword>
<dbReference type="InterPro" id="IPR039420">
    <property type="entry name" value="WalR-like"/>
</dbReference>
<name>A0A5K7YX45_9BACT</name>
<keyword evidence="3" id="KW-0238">DNA-binding</keyword>
<dbReference type="GO" id="GO:0000976">
    <property type="term" value="F:transcription cis-regulatory region binding"/>
    <property type="evidence" value="ECO:0007669"/>
    <property type="project" value="TreeGrafter"/>
</dbReference>
<dbReference type="GO" id="GO:0000156">
    <property type="term" value="F:phosphorelay response regulator activity"/>
    <property type="evidence" value="ECO:0007669"/>
    <property type="project" value="TreeGrafter"/>
</dbReference>
<dbReference type="AlphaFoldDB" id="A0A5K7YX45"/>
<dbReference type="EMBL" id="AP021874">
    <property type="protein sequence ID" value="BBO72533.1"/>
    <property type="molecule type" value="Genomic_DNA"/>
</dbReference>